<proteinExistence type="predicted"/>
<sequence>THKFLLHFSNTWTVTYSATQICAVKGSTVEINCNYRYPSRMNGQQTKVEETVSFTKGKIKDPVDLKTDSEYSGRVQYDCGQNDCTLRITDLRESDSAEYKFRFTTNQPGGKYTGSPGVTLSCVSLLQSNTHRTPSVEGRSITLTCSSDANPAANITWYKEDQILVLKGPHLVLNNLRSSDSGQYHCTAENELGRRTSGNISINVECELLCFYLVSYWKAFLILPPFPPDPPKNISVSVSPSAEMVEGSSVNLSCSSDANPAANITWYKESEDSPKASGQIFTITDLRPEHIGNYSCEVQNTRGRRRSTLNLTVSSSKLYLFSDRLLFTEVPALYYGAPFILALLI</sequence>
<dbReference type="Proteomes" id="UP000472264">
    <property type="component" value="Chromosome 1"/>
</dbReference>
<dbReference type="InterPro" id="IPR036179">
    <property type="entry name" value="Ig-like_dom_sf"/>
</dbReference>
<dbReference type="InParanoid" id="A0A665UEN3"/>
<dbReference type="InterPro" id="IPR003598">
    <property type="entry name" value="Ig_sub2"/>
</dbReference>
<feature type="domain" description="Ig-like" evidence="5">
    <location>
        <begin position="116"/>
        <end position="201"/>
    </location>
</feature>
<organism evidence="6 7">
    <name type="scientific">Echeneis naucrates</name>
    <name type="common">Live sharksucker</name>
    <dbReference type="NCBI Taxonomy" id="173247"/>
    <lineage>
        <taxon>Eukaryota</taxon>
        <taxon>Metazoa</taxon>
        <taxon>Chordata</taxon>
        <taxon>Craniata</taxon>
        <taxon>Vertebrata</taxon>
        <taxon>Euteleostomi</taxon>
        <taxon>Actinopterygii</taxon>
        <taxon>Neopterygii</taxon>
        <taxon>Teleostei</taxon>
        <taxon>Neoteleostei</taxon>
        <taxon>Acanthomorphata</taxon>
        <taxon>Carangaria</taxon>
        <taxon>Carangiformes</taxon>
        <taxon>Echeneidae</taxon>
        <taxon>Echeneis</taxon>
    </lineage>
</organism>
<feature type="domain" description="Ig-like" evidence="5">
    <location>
        <begin position="231"/>
        <end position="312"/>
    </location>
</feature>
<dbReference type="Gene3D" id="2.60.40.10">
    <property type="entry name" value="Immunoglobulins"/>
    <property type="match status" value="3"/>
</dbReference>
<evidence type="ECO:0000256" key="2">
    <source>
        <dbReference type="ARBA" id="ARBA00041781"/>
    </source>
</evidence>
<dbReference type="PANTHER" id="PTHR46013:SF4">
    <property type="entry name" value="B-CELL RECEPTOR CD22-RELATED"/>
    <property type="match status" value="1"/>
</dbReference>
<dbReference type="InterPro" id="IPR007110">
    <property type="entry name" value="Ig-like_dom"/>
</dbReference>
<dbReference type="Pfam" id="PF13895">
    <property type="entry name" value="Ig_2"/>
    <property type="match status" value="2"/>
</dbReference>
<dbReference type="CDD" id="cd00096">
    <property type="entry name" value="Ig"/>
    <property type="match status" value="1"/>
</dbReference>
<dbReference type="InterPro" id="IPR056386">
    <property type="entry name" value="Ig_CD22"/>
</dbReference>
<comment type="subunit">
    <text evidence="4">Predominantly monomer of isoform CD22-beta. Also found as heterodimer of isoform CD22-beta and a shorter isoform. Interacts with PTPN6/SHP-1, LYN, SYK, PIK3R1/PIK3R2 and PLCG1 upon phosphorylation. Interacts with GRB2, INPP5D and SHC1 upon phosphorylation. May form a complex with INPP5D/SHIP, GRB2 and SHC1.</text>
</comment>
<dbReference type="Ensembl" id="ENSENLT00000018370.1">
    <property type="protein sequence ID" value="ENSENLP00000017726.1"/>
    <property type="gene ID" value="ENSENLG00000008133.1"/>
</dbReference>
<dbReference type="PANTHER" id="PTHR46013">
    <property type="entry name" value="VASCULAR CELL ADHESION MOLECULE 1"/>
    <property type="match status" value="1"/>
</dbReference>
<dbReference type="PROSITE" id="PS50835">
    <property type="entry name" value="IG_LIKE"/>
    <property type="match status" value="2"/>
</dbReference>
<dbReference type="SUPFAM" id="SSF48726">
    <property type="entry name" value="Immunoglobulin"/>
    <property type="match status" value="3"/>
</dbReference>
<reference evidence="6" key="3">
    <citation type="submission" date="2025-09" db="UniProtKB">
        <authorList>
            <consortium name="Ensembl"/>
        </authorList>
    </citation>
    <scope>IDENTIFICATION</scope>
</reference>
<dbReference type="AlphaFoldDB" id="A0A665UEN3"/>
<dbReference type="SMART" id="SM00409">
    <property type="entry name" value="IG"/>
    <property type="match status" value="3"/>
</dbReference>
<evidence type="ECO:0000256" key="4">
    <source>
        <dbReference type="ARBA" id="ARBA00046458"/>
    </source>
</evidence>
<keyword evidence="7" id="KW-1185">Reference proteome</keyword>
<accession>A0A665UEN3</accession>
<comment type="function">
    <text evidence="3">Most highly expressed siglec (sialic acid-binding immunoglobulin-like lectin) on B-cells that plays a role in various aspects of B-cell biology including differentiation, antigen presentation, and trafficking to bone marrow. Binds to alpha 2,6-linked sialic acid residues of surface molecules such as CD22 itself, CD45 and IgM in a cis configuration. Can also bind to ligands on other cells as an adhesion molecule in a trans configuration. Acts as an inhibitory coreceptor on the surface of B-cells and inhibits B-cell receptor induced signaling, characterized by inhibition of the calcium mobilization and cellular activation. Mechanistically, the immunoreceptor tyrosine-based inhibitory motif domain is phosphorylated by the Src kinase LYN, which in turn leads to the recruitment of the protein tyrosine phosphatase 1/PTPN6, leading to the negative regulation of BCR signaling. If this negative signaling from is of sufficient strength, apoptosis of the B-cell can be induced.</text>
</comment>
<dbReference type="InterPro" id="IPR013783">
    <property type="entry name" value="Ig-like_fold"/>
</dbReference>
<evidence type="ECO:0000313" key="6">
    <source>
        <dbReference type="Ensembl" id="ENSENLP00000017726.1"/>
    </source>
</evidence>
<reference evidence="6" key="1">
    <citation type="submission" date="2021-04" db="EMBL/GenBank/DDBJ databases">
        <authorList>
            <consortium name="Wellcome Sanger Institute Data Sharing"/>
        </authorList>
    </citation>
    <scope>NUCLEOTIDE SEQUENCE [LARGE SCALE GENOMIC DNA]</scope>
</reference>
<evidence type="ECO:0000313" key="7">
    <source>
        <dbReference type="Proteomes" id="UP000472264"/>
    </source>
</evidence>
<evidence type="ECO:0000256" key="1">
    <source>
        <dbReference type="ARBA" id="ARBA00040106"/>
    </source>
</evidence>
<protein>
    <recommendedName>
        <fullName evidence="1">B-cell receptor CD22</fullName>
    </recommendedName>
    <alternativeName>
        <fullName evidence="2">Sialic acid-binding Ig-like lectin 2</fullName>
    </alternativeName>
</protein>
<reference evidence="6" key="2">
    <citation type="submission" date="2025-08" db="UniProtKB">
        <authorList>
            <consortium name="Ensembl"/>
        </authorList>
    </citation>
    <scope>IDENTIFICATION</scope>
</reference>
<dbReference type="InterPro" id="IPR003599">
    <property type="entry name" value="Ig_sub"/>
</dbReference>
<evidence type="ECO:0000256" key="3">
    <source>
        <dbReference type="ARBA" id="ARBA00045430"/>
    </source>
</evidence>
<dbReference type="Pfam" id="PF24518">
    <property type="entry name" value="Ig_CD22"/>
    <property type="match status" value="1"/>
</dbReference>
<dbReference type="OMA" id="VECELLC"/>
<dbReference type="SMART" id="SM00408">
    <property type="entry name" value="IGc2"/>
    <property type="match status" value="2"/>
</dbReference>
<name>A0A665UEN3_ECHNA</name>
<evidence type="ECO:0000259" key="5">
    <source>
        <dbReference type="PROSITE" id="PS50835"/>
    </source>
</evidence>